<dbReference type="RefSeq" id="WP_012826984.1">
    <property type="nucleotide sequence ID" value="NC_013440.1"/>
</dbReference>
<keyword evidence="2" id="KW-1185">Reference proteome</keyword>
<dbReference type="PROSITE" id="PS51257">
    <property type="entry name" value="PROKAR_LIPOPROTEIN"/>
    <property type="match status" value="1"/>
</dbReference>
<sequence length="120" mass="13325">MRSAVIALSLALAAAACTPSPKGEPSDAVRDFYRAVDEGSCATMWTHIASEYRLRLEREGASCEVILEQVSAYPLERVLDTRADGRDGDARLVRARLRGREQDVIFRVEAEDGQWKLMAL</sequence>
<proteinExistence type="predicted"/>
<evidence type="ECO:0000313" key="2">
    <source>
        <dbReference type="Proteomes" id="UP000001880"/>
    </source>
</evidence>
<dbReference type="KEGG" id="hoh:Hoch_1828"/>
<evidence type="ECO:0000313" key="1">
    <source>
        <dbReference type="EMBL" id="ACY14376.1"/>
    </source>
</evidence>
<gene>
    <name evidence="1" type="ordered locus">Hoch_1828</name>
</gene>
<keyword evidence="1" id="KW-0449">Lipoprotein</keyword>
<protein>
    <submittedName>
        <fullName evidence="1">Putative lipoprotein</fullName>
    </submittedName>
</protein>
<accession>D0LY21</accession>
<dbReference type="STRING" id="502025.Hoch_1828"/>
<dbReference type="HOGENOM" id="CLU_2046389_0_0_7"/>
<dbReference type="EMBL" id="CP001804">
    <property type="protein sequence ID" value="ACY14376.1"/>
    <property type="molecule type" value="Genomic_DNA"/>
</dbReference>
<dbReference type="Proteomes" id="UP000001880">
    <property type="component" value="Chromosome"/>
</dbReference>
<organism evidence="1 2">
    <name type="scientific">Haliangium ochraceum (strain DSM 14365 / JCM 11303 / SMP-2)</name>
    <dbReference type="NCBI Taxonomy" id="502025"/>
    <lineage>
        <taxon>Bacteria</taxon>
        <taxon>Pseudomonadati</taxon>
        <taxon>Myxococcota</taxon>
        <taxon>Polyangia</taxon>
        <taxon>Haliangiales</taxon>
        <taxon>Kofleriaceae</taxon>
        <taxon>Haliangium</taxon>
    </lineage>
</organism>
<name>D0LY21_HALO1</name>
<reference evidence="1 2" key="1">
    <citation type="journal article" date="2010" name="Stand. Genomic Sci.">
        <title>Complete genome sequence of Haliangium ochraceum type strain (SMP-2).</title>
        <authorList>
            <consortium name="US DOE Joint Genome Institute (JGI-PGF)"/>
            <person name="Ivanova N."/>
            <person name="Daum C."/>
            <person name="Lang E."/>
            <person name="Abt B."/>
            <person name="Kopitz M."/>
            <person name="Saunders E."/>
            <person name="Lapidus A."/>
            <person name="Lucas S."/>
            <person name="Glavina Del Rio T."/>
            <person name="Nolan M."/>
            <person name="Tice H."/>
            <person name="Copeland A."/>
            <person name="Cheng J.F."/>
            <person name="Chen F."/>
            <person name="Bruce D."/>
            <person name="Goodwin L."/>
            <person name="Pitluck S."/>
            <person name="Mavromatis K."/>
            <person name="Pati A."/>
            <person name="Mikhailova N."/>
            <person name="Chen A."/>
            <person name="Palaniappan K."/>
            <person name="Land M."/>
            <person name="Hauser L."/>
            <person name="Chang Y.J."/>
            <person name="Jeffries C.D."/>
            <person name="Detter J.C."/>
            <person name="Brettin T."/>
            <person name="Rohde M."/>
            <person name="Goker M."/>
            <person name="Bristow J."/>
            <person name="Markowitz V."/>
            <person name="Eisen J.A."/>
            <person name="Hugenholtz P."/>
            <person name="Kyrpides N.C."/>
            <person name="Klenk H.P."/>
        </authorList>
    </citation>
    <scope>NUCLEOTIDE SEQUENCE [LARGE SCALE GENOMIC DNA]</scope>
    <source>
        <strain evidence="2">DSM 14365 / CIP 107738 / JCM 11303 / AJ 13395 / SMP-2</strain>
    </source>
</reference>
<dbReference type="AlphaFoldDB" id="D0LY21"/>